<dbReference type="PANTHER" id="PTHR45772">
    <property type="entry name" value="CONSERVED COMPONENT OF ABC TRANSPORTER FOR NATURAL AMINO ACIDS-RELATED"/>
    <property type="match status" value="1"/>
</dbReference>
<organism evidence="5 6">
    <name type="scientific">Desulfofundulus salinus</name>
    <dbReference type="NCBI Taxonomy" id="2419843"/>
    <lineage>
        <taxon>Bacteria</taxon>
        <taxon>Bacillati</taxon>
        <taxon>Bacillota</taxon>
        <taxon>Clostridia</taxon>
        <taxon>Eubacteriales</taxon>
        <taxon>Peptococcaceae</taxon>
        <taxon>Desulfofundulus</taxon>
    </lineage>
</organism>
<dbReference type="OrthoDB" id="9779136at2"/>
<dbReference type="NCBIfam" id="TIGR03411">
    <property type="entry name" value="urea_trans_UrtD"/>
    <property type="match status" value="1"/>
</dbReference>
<dbReference type="InterPro" id="IPR017781">
    <property type="entry name" value="ABC_transptr_urea_ATP-bd_UrtD"/>
</dbReference>
<dbReference type="SMART" id="SM00382">
    <property type="entry name" value="AAA"/>
    <property type="match status" value="1"/>
</dbReference>
<dbReference type="PROSITE" id="PS00211">
    <property type="entry name" value="ABC_TRANSPORTER_1"/>
    <property type="match status" value="1"/>
</dbReference>
<evidence type="ECO:0000313" key="5">
    <source>
        <dbReference type="EMBL" id="RKO66104.1"/>
    </source>
</evidence>
<evidence type="ECO:0000259" key="4">
    <source>
        <dbReference type="PROSITE" id="PS50893"/>
    </source>
</evidence>
<accession>A0A494WZX2</accession>
<dbReference type="FunFam" id="3.40.50.300:FF:000421">
    <property type="entry name" value="Branched-chain amino acid ABC transporter ATP-binding protein"/>
    <property type="match status" value="1"/>
</dbReference>
<evidence type="ECO:0000313" key="6">
    <source>
        <dbReference type="Proteomes" id="UP000271256"/>
    </source>
</evidence>
<dbReference type="GO" id="GO:0005524">
    <property type="term" value="F:ATP binding"/>
    <property type="evidence" value="ECO:0007669"/>
    <property type="project" value="UniProtKB-KW"/>
</dbReference>
<dbReference type="AlphaFoldDB" id="A0A494WZX2"/>
<evidence type="ECO:0000256" key="2">
    <source>
        <dbReference type="ARBA" id="ARBA00022741"/>
    </source>
</evidence>
<keyword evidence="3 5" id="KW-0067">ATP-binding</keyword>
<dbReference type="PROSITE" id="PS50893">
    <property type="entry name" value="ABC_TRANSPORTER_2"/>
    <property type="match status" value="1"/>
</dbReference>
<evidence type="ECO:0000256" key="3">
    <source>
        <dbReference type="ARBA" id="ARBA00022840"/>
    </source>
</evidence>
<feature type="domain" description="ABC transporter" evidence="4">
    <location>
        <begin position="8"/>
        <end position="248"/>
    </location>
</feature>
<dbReference type="CDD" id="cd03219">
    <property type="entry name" value="ABC_Mj1267_LivG_branched"/>
    <property type="match status" value="1"/>
</dbReference>
<gene>
    <name evidence="5" type="primary">urtD</name>
    <name evidence="5" type="ORF">D7024_03530</name>
</gene>
<protein>
    <submittedName>
        <fullName evidence="5">Urea ABC transporter ATP-binding protein UrtD</fullName>
    </submittedName>
</protein>
<dbReference type="InterPro" id="IPR027417">
    <property type="entry name" value="P-loop_NTPase"/>
</dbReference>
<reference evidence="5 6" key="1">
    <citation type="submission" date="2018-10" db="EMBL/GenBank/DDBJ databases">
        <authorList>
            <person name="Grouzdev D.S."/>
            <person name="Krutkina M.S."/>
            <person name="Tourova T.P."/>
            <person name="Nazina T.N."/>
        </authorList>
    </citation>
    <scope>NUCLEOTIDE SEQUENCE [LARGE SCALE GENOMIC DNA]</scope>
    <source>
        <strain evidence="5 6">435</strain>
    </source>
</reference>
<dbReference type="InterPro" id="IPR017871">
    <property type="entry name" value="ABC_transporter-like_CS"/>
</dbReference>
<keyword evidence="1" id="KW-0813">Transport</keyword>
<dbReference type="Pfam" id="PF00005">
    <property type="entry name" value="ABC_tran"/>
    <property type="match status" value="1"/>
</dbReference>
<dbReference type="GO" id="GO:0005886">
    <property type="term" value="C:plasma membrane"/>
    <property type="evidence" value="ECO:0007669"/>
    <property type="project" value="TreeGrafter"/>
</dbReference>
<proteinExistence type="predicted"/>
<dbReference type="EMBL" id="RBWE01000001">
    <property type="protein sequence ID" value="RKO66104.1"/>
    <property type="molecule type" value="Genomic_DNA"/>
</dbReference>
<dbReference type="InterPro" id="IPR051120">
    <property type="entry name" value="ABC_AA/LPS_Transport"/>
</dbReference>
<sequence>MSMAGTVIYVENLTVTFNGFKAIDKMNFCMNYGELRFLVGPNGAGKTTLLDVICGRLKPTSGRVIFKEDIDIAKKQEHELVLLGIGRKFQTPSVFTDLTVFENLDLALRRKKGILPALFHKNTAAEKERIMSILESVWLVEKMHLKAGMLSHGEKQRLEIGMLLVQEPELLLLDEPVAGLTKDERQKMGELLQTISRECSVLVVEHDMGFIRQFARRITVMHEGKVLSEGNITKVQSDPKVVEVYLGRGGDKPC</sequence>
<keyword evidence="2" id="KW-0547">Nucleotide-binding</keyword>
<evidence type="ECO:0000256" key="1">
    <source>
        <dbReference type="ARBA" id="ARBA00022448"/>
    </source>
</evidence>
<dbReference type="GO" id="GO:0016887">
    <property type="term" value="F:ATP hydrolysis activity"/>
    <property type="evidence" value="ECO:0007669"/>
    <property type="project" value="InterPro"/>
</dbReference>
<dbReference type="Gene3D" id="3.40.50.300">
    <property type="entry name" value="P-loop containing nucleotide triphosphate hydrolases"/>
    <property type="match status" value="1"/>
</dbReference>
<dbReference type="SUPFAM" id="SSF52540">
    <property type="entry name" value="P-loop containing nucleoside triphosphate hydrolases"/>
    <property type="match status" value="1"/>
</dbReference>
<dbReference type="InterPro" id="IPR003439">
    <property type="entry name" value="ABC_transporter-like_ATP-bd"/>
</dbReference>
<comment type="caution">
    <text evidence="5">The sequence shown here is derived from an EMBL/GenBank/DDBJ whole genome shotgun (WGS) entry which is preliminary data.</text>
</comment>
<dbReference type="PANTHER" id="PTHR45772:SF8">
    <property type="entry name" value="HIGH-AFFINITY BRANCHED-CHAIN AMINO ACID TRANSPORT ATP-BINDING PROTEIN"/>
    <property type="match status" value="1"/>
</dbReference>
<dbReference type="Proteomes" id="UP000271256">
    <property type="component" value="Unassembled WGS sequence"/>
</dbReference>
<keyword evidence="6" id="KW-1185">Reference proteome</keyword>
<name>A0A494WZX2_9FIRM</name>
<dbReference type="InterPro" id="IPR003593">
    <property type="entry name" value="AAA+_ATPase"/>
</dbReference>